<gene>
    <name evidence="2" type="primary">anmK</name>
    <name evidence="3" type="ORF">CFR72_00030</name>
</gene>
<dbReference type="PANTHER" id="PTHR30605">
    <property type="entry name" value="ANHYDRO-N-ACETYLMURAMIC ACID KINASE"/>
    <property type="match status" value="1"/>
</dbReference>
<evidence type="ECO:0000256" key="1">
    <source>
        <dbReference type="ARBA" id="ARBA00023277"/>
    </source>
</evidence>
<comment type="function">
    <text evidence="2">Catalyzes the specific phosphorylation of 1,6-anhydro-N-acetylmuramic acid (anhMurNAc) with the simultaneous cleavage of the 1,6-anhydro ring, generating MurNAc-6-P. Is required for the utilization of anhMurNAc either imported from the medium or derived from its own cell wall murein, and thus plays a role in cell wall recycling.</text>
</comment>
<accession>A0A318Q7H9</accession>
<dbReference type="EMBL" id="NKUF01000001">
    <property type="protein sequence ID" value="PYD64763.1"/>
    <property type="molecule type" value="Genomic_DNA"/>
</dbReference>
<keyword evidence="1 2" id="KW-0119">Carbohydrate metabolism</keyword>
<feature type="binding site" evidence="2">
    <location>
        <begin position="12"/>
        <end position="19"/>
    </location>
    <ligand>
        <name>ATP</name>
        <dbReference type="ChEBI" id="CHEBI:30616"/>
    </ligand>
</feature>
<comment type="pathway">
    <text evidence="2">Cell wall biogenesis; peptidoglycan recycling.</text>
</comment>
<dbReference type="Gene3D" id="3.30.420.40">
    <property type="match status" value="2"/>
</dbReference>
<dbReference type="SUPFAM" id="SSF53067">
    <property type="entry name" value="Actin-like ATPase domain"/>
    <property type="match status" value="1"/>
</dbReference>
<evidence type="ECO:0000256" key="2">
    <source>
        <dbReference type="HAMAP-Rule" id="MF_01270"/>
    </source>
</evidence>
<evidence type="ECO:0000313" key="4">
    <source>
        <dbReference type="Proteomes" id="UP000248301"/>
    </source>
</evidence>
<dbReference type="GO" id="GO:0016301">
    <property type="term" value="F:kinase activity"/>
    <property type="evidence" value="ECO:0007669"/>
    <property type="project" value="UniProtKB-KW"/>
</dbReference>
<comment type="pathway">
    <text evidence="2">Amino-sugar metabolism; 1,6-anhydro-N-acetylmuramate degradation.</text>
</comment>
<proteinExistence type="inferred from homology"/>
<organism evidence="3 4">
    <name type="scientific">Gluconacetobacter entanii</name>
    <dbReference type="NCBI Taxonomy" id="108528"/>
    <lineage>
        <taxon>Bacteria</taxon>
        <taxon>Pseudomonadati</taxon>
        <taxon>Pseudomonadota</taxon>
        <taxon>Alphaproteobacteria</taxon>
        <taxon>Acetobacterales</taxon>
        <taxon>Acetobacteraceae</taxon>
        <taxon>Gluconacetobacter</taxon>
    </lineage>
</organism>
<dbReference type="PANTHER" id="PTHR30605:SF0">
    <property type="entry name" value="ANHYDRO-N-ACETYLMURAMIC ACID KINASE"/>
    <property type="match status" value="1"/>
</dbReference>
<dbReference type="Pfam" id="PF03702">
    <property type="entry name" value="AnmK"/>
    <property type="match status" value="1"/>
</dbReference>
<keyword evidence="2" id="KW-0808">Transferase</keyword>
<dbReference type="HAMAP" id="MF_01270">
    <property type="entry name" value="AnhMurNAc_kinase"/>
    <property type="match status" value="1"/>
</dbReference>
<dbReference type="GO" id="GO:0009254">
    <property type="term" value="P:peptidoglycan turnover"/>
    <property type="evidence" value="ECO:0007669"/>
    <property type="project" value="UniProtKB-UniRule"/>
</dbReference>
<dbReference type="UniPathway" id="UPA00544"/>
<dbReference type="UniPathway" id="UPA00343"/>
<reference evidence="3 4" key="1">
    <citation type="submission" date="2017-07" db="EMBL/GenBank/DDBJ databases">
        <title>A draft genome sequence of Gluconacetobacter entanii LTH 4560.</title>
        <authorList>
            <person name="Skraban J."/>
            <person name="Cleenwerck I."/>
            <person name="Vandamme P."/>
            <person name="Trcek J."/>
        </authorList>
    </citation>
    <scope>NUCLEOTIDE SEQUENCE [LARGE SCALE GENOMIC DNA]</scope>
    <source>
        <strain evidence="3 4">LTH 4560</strain>
    </source>
</reference>
<dbReference type="GO" id="GO:0016773">
    <property type="term" value="F:phosphotransferase activity, alcohol group as acceptor"/>
    <property type="evidence" value="ECO:0007669"/>
    <property type="project" value="UniProtKB-UniRule"/>
</dbReference>
<dbReference type="GO" id="GO:0097175">
    <property type="term" value="P:1,6-anhydro-N-acetyl-beta-muramic acid catabolic process"/>
    <property type="evidence" value="ECO:0007669"/>
    <property type="project" value="UniProtKB-UniRule"/>
</dbReference>
<name>A0A318Q7H9_9PROT</name>
<dbReference type="GO" id="GO:0006040">
    <property type="term" value="P:amino sugar metabolic process"/>
    <property type="evidence" value="ECO:0007669"/>
    <property type="project" value="InterPro"/>
</dbReference>
<protein>
    <recommendedName>
        <fullName evidence="2">Anhydro-N-acetylmuramic acid kinase</fullName>
        <ecNumber evidence="2">2.7.1.170</ecNumber>
    </recommendedName>
    <alternativeName>
        <fullName evidence="2">AnhMurNAc kinase</fullName>
    </alternativeName>
</protein>
<dbReference type="InterPro" id="IPR005338">
    <property type="entry name" value="Anhydro_N_Ac-Mur_kinase"/>
</dbReference>
<comment type="similarity">
    <text evidence="2">Belongs to the anhydro-N-acetylmuramic acid kinase family.</text>
</comment>
<comment type="catalytic activity">
    <reaction evidence="2">
        <text>1,6-anhydro-N-acetyl-beta-muramate + ATP + H2O = N-acetyl-D-muramate 6-phosphate + ADP + H(+)</text>
        <dbReference type="Rhea" id="RHEA:24952"/>
        <dbReference type="ChEBI" id="CHEBI:15377"/>
        <dbReference type="ChEBI" id="CHEBI:15378"/>
        <dbReference type="ChEBI" id="CHEBI:30616"/>
        <dbReference type="ChEBI" id="CHEBI:58690"/>
        <dbReference type="ChEBI" id="CHEBI:58722"/>
        <dbReference type="ChEBI" id="CHEBI:456216"/>
        <dbReference type="EC" id="2.7.1.170"/>
    </reaction>
</comment>
<dbReference type="EC" id="2.7.1.170" evidence="2"/>
<sequence length="364" mass="38163">MGMLHAIGLMSGTSLDGVDAALVETDGHRVGARGPSLSLPYAPALRERMRDLLDRAPTLPADAPEVRAVERELTLRHAEAVQALREKAGNPHVDVIGFHGQTLLHQPQAHRTWQVGDADLLWRETGIPVVYDFRSADVANGGEGAPLVPFYHAALLAGRERPVAIVNIGGVSNVTLLDTDGRVHACDTGPGNALLDDWARIHTGHPCDVDGQLASAGQVDADVLHALLSDPFFARPAPKSLDRQSFHRALSMVSHLSAQDGAATLAAFTVAAIASVPLPQVPRAWYICGGGVHNPAIMRGLRACLPGIVAPVSGLGWDGDALEAECFGFLAVRSLLGLPISAPETTGVSHPLTGGCIVGAPLRA</sequence>
<dbReference type="Proteomes" id="UP000248301">
    <property type="component" value="Unassembled WGS sequence"/>
</dbReference>
<dbReference type="OrthoDB" id="9763949at2"/>
<comment type="caution">
    <text evidence="3">The sequence shown here is derived from an EMBL/GenBank/DDBJ whole genome shotgun (WGS) entry which is preliminary data.</text>
</comment>
<dbReference type="AlphaFoldDB" id="A0A318Q7H9"/>
<dbReference type="InterPro" id="IPR043129">
    <property type="entry name" value="ATPase_NBD"/>
</dbReference>
<dbReference type="NCBIfam" id="NF007141">
    <property type="entry name" value="PRK09585.1-5"/>
    <property type="match status" value="1"/>
</dbReference>
<keyword evidence="2 3" id="KW-0418">Kinase</keyword>
<keyword evidence="2" id="KW-0067">ATP-binding</keyword>
<evidence type="ECO:0000313" key="3">
    <source>
        <dbReference type="EMBL" id="PYD64763.1"/>
    </source>
</evidence>
<dbReference type="GO" id="GO:0005524">
    <property type="term" value="F:ATP binding"/>
    <property type="evidence" value="ECO:0007669"/>
    <property type="project" value="UniProtKB-UniRule"/>
</dbReference>
<keyword evidence="2" id="KW-0547">Nucleotide-binding</keyword>